<evidence type="ECO:0000313" key="1">
    <source>
        <dbReference type="EMBL" id="JAD32071.1"/>
    </source>
</evidence>
<name>A0A0A8YZT5_ARUDO</name>
<protein>
    <submittedName>
        <fullName evidence="1">Uncharacterized protein</fullName>
    </submittedName>
</protein>
<organism evidence="1">
    <name type="scientific">Arundo donax</name>
    <name type="common">Giant reed</name>
    <name type="synonym">Donax arundinaceus</name>
    <dbReference type="NCBI Taxonomy" id="35708"/>
    <lineage>
        <taxon>Eukaryota</taxon>
        <taxon>Viridiplantae</taxon>
        <taxon>Streptophyta</taxon>
        <taxon>Embryophyta</taxon>
        <taxon>Tracheophyta</taxon>
        <taxon>Spermatophyta</taxon>
        <taxon>Magnoliopsida</taxon>
        <taxon>Liliopsida</taxon>
        <taxon>Poales</taxon>
        <taxon>Poaceae</taxon>
        <taxon>PACMAD clade</taxon>
        <taxon>Arundinoideae</taxon>
        <taxon>Arundineae</taxon>
        <taxon>Arundo</taxon>
    </lineage>
</organism>
<sequence>MLESSKGCAFQLSASTYNFTVNHIIVICFLSFRFPSSDPETDGLHIVRPLKYYNHHCCIKLCQRMLC</sequence>
<accession>A0A0A8YZT5</accession>
<reference evidence="1" key="2">
    <citation type="journal article" date="2015" name="Data Brief">
        <title>Shoot transcriptome of the giant reed, Arundo donax.</title>
        <authorList>
            <person name="Barrero R.A."/>
            <person name="Guerrero F.D."/>
            <person name="Moolhuijzen P."/>
            <person name="Goolsby J.A."/>
            <person name="Tidwell J."/>
            <person name="Bellgard S.E."/>
            <person name="Bellgard M.I."/>
        </authorList>
    </citation>
    <scope>NUCLEOTIDE SEQUENCE</scope>
    <source>
        <tissue evidence="1">Shoot tissue taken approximately 20 cm above the soil surface</tissue>
    </source>
</reference>
<dbReference type="EMBL" id="GBRH01265824">
    <property type="protein sequence ID" value="JAD32071.1"/>
    <property type="molecule type" value="Transcribed_RNA"/>
</dbReference>
<dbReference type="AlphaFoldDB" id="A0A0A8YZT5"/>
<proteinExistence type="predicted"/>
<reference evidence="1" key="1">
    <citation type="submission" date="2014-09" db="EMBL/GenBank/DDBJ databases">
        <authorList>
            <person name="Magalhaes I.L.F."/>
            <person name="Oliveira U."/>
            <person name="Santos F.R."/>
            <person name="Vidigal T.H.D.A."/>
            <person name="Brescovit A.D."/>
            <person name="Santos A.J."/>
        </authorList>
    </citation>
    <scope>NUCLEOTIDE SEQUENCE</scope>
    <source>
        <tissue evidence="1">Shoot tissue taken approximately 20 cm above the soil surface</tissue>
    </source>
</reference>